<evidence type="ECO:0000256" key="1">
    <source>
        <dbReference type="SAM" id="MobiDB-lite"/>
    </source>
</evidence>
<accession>A0A1I7YTP6</accession>
<organism evidence="2 3">
    <name type="scientific">Steinernema glaseri</name>
    <dbReference type="NCBI Taxonomy" id="37863"/>
    <lineage>
        <taxon>Eukaryota</taxon>
        <taxon>Metazoa</taxon>
        <taxon>Ecdysozoa</taxon>
        <taxon>Nematoda</taxon>
        <taxon>Chromadorea</taxon>
        <taxon>Rhabditida</taxon>
        <taxon>Tylenchina</taxon>
        <taxon>Panagrolaimomorpha</taxon>
        <taxon>Strongyloidoidea</taxon>
        <taxon>Steinernematidae</taxon>
        <taxon>Steinernema</taxon>
    </lineage>
</organism>
<keyword evidence="2" id="KW-1185">Reference proteome</keyword>
<dbReference type="Proteomes" id="UP000095287">
    <property type="component" value="Unplaced"/>
</dbReference>
<protein>
    <submittedName>
        <fullName evidence="3">BZIP domain-containing protein</fullName>
    </submittedName>
</protein>
<feature type="compositionally biased region" description="Basic and acidic residues" evidence="1">
    <location>
        <begin position="13"/>
        <end position="36"/>
    </location>
</feature>
<sequence>MSKFMRLFKNKHKSEVNKENERFSDTFSEDDRRTVHFNEYTDEEMINPYHAPAQPRKYPKGPQSCPGGVQDGSNRKESKRVRGHPSQQYFDEVAPRGSSSHHKQRAVNKYSDDESDDQRHRFERKIENLKRENSSLHEKCQRLEEELERVRRTSTRYRKERNEYRERCQSQRYMSSYMGTCCQPHYAPAPSNHYFPGYSTVPSVPSVFNDTPSTSSHNSMMRGGVPPHGNLYLYPRESLSDLEMNHMKSLTSHRTLSHNESEDDENFLQSVKLSRRASELSGEEAGFSSAPTLTISDQKHKRPQ</sequence>
<proteinExistence type="predicted"/>
<evidence type="ECO:0000313" key="2">
    <source>
        <dbReference type="Proteomes" id="UP000095287"/>
    </source>
</evidence>
<dbReference type="WBParaSite" id="L893_g1940.t1">
    <property type="protein sequence ID" value="L893_g1940.t1"/>
    <property type="gene ID" value="L893_g1940"/>
</dbReference>
<reference evidence="3" key="1">
    <citation type="submission" date="2016-11" db="UniProtKB">
        <authorList>
            <consortium name="WormBaseParasite"/>
        </authorList>
    </citation>
    <scope>IDENTIFICATION</scope>
</reference>
<dbReference type="AlphaFoldDB" id="A0A1I7YTP6"/>
<evidence type="ECO:0000313" key="3">
    <source>
        <dbReference type="WBParaSite" id="L893_g1940.t1"/>
    </source>
</evidence>
<name>A0A1I7YTP6_9BILA</name>
<feature type="compositionally biased region" description="Basic residues" evidence="1">
    <location>
        <begin position="1"/>
        <end position="12"/>
    </location>
</feature>
<feature type="region of interest" description="Disordered" evidence="1">
    <location>
        <begin position="1"/>
        <end position="119"/>
    </location>
</feature>
<feature type="region of interest" description="Disordered" evidence="1">
    <location>
        <begin position="275"/>
        <end position="304"/>
    </location>
</feature>